<evidence type="ECO:0000256" key="5">
    <source>
        <dbReference type="ARBA" id="ARBA00022777"/>
    </source>
</evidence>
<keyword evidence="3 7" id="KW-0597">Phosphoprotein</keyword>
<dbReference type="InterPro" id="IPR001789">
    <property type="entry name" value="Sig_transdc_resp-reg_receiver"/>
</dbReference>
<dbReference type="InterPro" id="IPR005467">
    <property type="entry name" value="His_kinase_dom"/>
</dbReference>
<dbReference type="PANTHER" id="PTHR43065">
    <property type="entry name" value="SENSOR HISTIDINE KINASE"/>
    <property type="match status" value="1"/>
</dbReference>
<dbReference type="CDD" id="cd17574">
    <property type="entry name" value="REC_OmpR"/>
    <property type="match status" value="1"/>
</dbReference>
<reference evidence="11 12" key="1">
    <citation type="submission" date="2012-06" db="EMBL/GenBank/DDBJ databases">
        <title>Finished chromosome of genome of Crinalium epipsammum PCC 9333.</title>
        <authorList>
            <consortium name="US DOE Joint Genome Institute"/>
            <person name="Gugger M."/>
            <person name="Coursin T."/>
            <person name="Rippka R."/>
            <person name="Tandeau De Marsac N."/>
            <person name="Huntemann M."/>
            <person name="Wei C.-L."/>
            <person name="Han J."/>
            <person name="Detter J.C."/>
            <person name="Han C."/>
            <person name="Tapia R."/>
            <person name="Davenport K."/>
            <person name="Daligault H."/>
            <person name="Erkkila T."/>
            <person name="Gu W."/>
            <person name="Munk A.C.C."/>
            <person name="Teshima H."/>
            <person name="Xu Y."/>
            <person name="Chain P."/>
            <person name="Chen A."/>
            <person name="Krypides N."/>
            <person name="Mavromatis K."/>
            <person name="Markowitz V."/>
            <person name="Szeto E."/>
            <person name="Ivanova N."/>
            <person name="Mikhailova N."/>
            <person name="Ovchinnikova G."/>
            <person name="Pagani I."/>
            <person name="Pati A."/>
            <person name="Goodwin L."/>
            <person name="Peters L."/>
            <person name="Pitluck S."/>
            <person name="Woyke T."/>
            <person name="Kerfeld C."/>
        </authorList>
    </citation>
    <scope>NUCLEOTIDE SEQUENCE [LARGE SCALE GENOMIC DNA]</scope>
    <source>
        <strain evidence="11 12">PCC 9333</strain>
    </source>
</reference>
<dbReference type="Gene3D" id="3.40.50.2300">
    <property type="match status" value="1"/>
</dbReference>
<evidence type="ECO:0000256" key="2">
    <source>
        <dbReference type="ARBA" id="ARBA00012438"/>
    </source>
</evidence>
<comment type="catalytic activity">
    <reaction evidence="1">
        <text>ATP + protein L-histidine = ADP + protein N-phospho-L-histidine.</text>
        <dbReference type="EC" id="2.7.13.3"/>
    </reaction>
</comment>
<keyword evidence="6" id="KW-0902">Two-component regulatory system</keyword>
<keyword evidence="4" id="KW-0808">Transferase</keyword>
<evidence type="ECO:0000256" key="4">
    <source>
        <dbReference type="ARBA" id="ARBA00022679"/>
    </source>
</evidence>
<dbReference type="SUPFAM" id="SSF52172">
    <property type="entry name" value="CheY-like"/>
    <property type="match status" value="1"/>
</dbReference>
<dbReference type="SMART" id="SM00448">
    <property type="entry name" value="REC"/>
    <property type="match status" value="1"/>
</dbReference>
<protein>
    <recommendedName>
        <fullName evidence="2">histidine kinase</fullName>
        <ecNumber evidence="2">2.7.13.3</ecNumber>
    </recommendedName>
</protein>
<dbReference type="PATRIC" id="fig|1173022.3.peg.3204"/>
<dbReference type="OrthoDB" id="569699at2"/>
<dbReference type="InterPro" id="IPR036890">
    <property type="entry name" value="HATPase_C_sf"/>
</dbReference>
<feature type="domain" description="Response regulatory" evidence="10">
    <location>
        <begin position="4"/>
        <end position="120"/>
    </location>
</feature>
<dbReference type="InterPro" id="IPR003018">
    <property type="entry name" value="GAF"/>
</dbReference>
<dbReference type="SMART" id="SM00387">
    <property type="entry name" value="HATPase_c"/>
    <property type="match status" value="1"/>
</dbReference>
<dbReference type="Proteomes" id="UP000010472">
    <property type="component" value="Chromosome"/>
</dbReference>
<dbReference type="Gene3D" id="1.10.287.130">
    <property type="match status" value="1"/>
</dbReference>
<dbReference type="Gene3D" id="3.30.450.40">
    <property type="match status" value="1"/>
</dbReference>
<evidence type="ECO:0000256" key="1">
    <source>
        <dbReference type="ARBA" id="ARBA00000085"/>
    </source>
</evidence>
<evidence type="ECO:0000256" key="3">
    <source>
        <dbReference type="ARBA" id="ARBA00022553"/>
    </source>
</evidence>
<dbReference type="SUPFAM" id="SSF47384">
    <property type="entry name" value="Homodimeric domain of signal transducing histidine kinase"/>
    <property type="match status" value="1"/>
</dbReference>
<evidence type="ECO:0000256" key="8">
    <source>
        <dbReference type="SAM" id="Coils"/>
    </source>
</evidence>
<keyword evidence="12" id="KW-1185">Reference proteome</keyword>
<dbReference type="EC" id="2.7.13.3" evidence="2"/>
<dbReference type="CDD" id="cd00082">
    <property type="entry name" value="HisKA"/>
    <property type="match status" value="1"/>
</dbReference>
<dbReference type="PROSITE" id="PS50109">
    <property type="entry name" value="HIS_KIN"/>
    <property type="match status" value="1"/>
</dbReference>
<feature type="coiled-coil region" evidence="8">
    <location>
        <begin position="119"/>
        <end position="146"/>
    </location>
</feature>
<dbReference type="Pfam" id="PF01590">
    <property type="entry name" value="GAF"/>
    <property type="match status" value="1"/>
</dbReference>
<sequence length="616" mass="69256">MKHRILVIEDVAELRGDIIDTLECLDFEAIGAENGQIGVELAREYLPDLIISDIMMPLLDGYGVLEILSKEEPTATIPFIFLSAKNSTSDIRKGMNLGADDYLTKPFTIAELKEAIAIRLEKQAARKRVEEQLRERETEFRQLVQREEMLKSLTKQIRTSLEIKTIFTTTLSAIRSLLGIHRCSFLWDRTDVMQRYFELINASEDPEISNIPQCNLFLEIAALGELILKSNILQINNVLTDEQLNDISKNQLLALGVTSILAITIKTNSGQIGIIVCENFIQPRVWSNNEVQLLQAVGDQLAIAIDQGELYAQSRFTATTAKIQAAQLEQALVKLQQTQAQLIQTEKMSSLGQMVAGVAHEINNPVNFIYGNVNHIKNYVHDLLELLQLYQQTNPNPSPEVEELSESIDVDFILQDFPKMLNSMQVGADRIRKIVLSLRNFSRLEEADMKPVNIHEGIDNTLLILQNRLKASKSKPAIEVITEYGDLPLVECYAGELNQVFMNIIVNAIDALEDDQSQRQQAGLPDKSYIITIRTQLIEPDHVTIIIMDNGAGMTEQTKKRLFDPFFTTKPVGKGTGLGLSITYQIVVEKHSGKLECISEPGQGTQFWITIPIRQN</sequence>
<dbReference type="SUPFAM" id="SSF55874">
    <property type="entry name" value="ATPase domain of HSP90 chaperone/DNA topoisomerase II/histidine kinase"/>
    <property type="match status" value="1"/>
</dbReference>
<keyword evidence="5 11" id="KW-0418">Kinase</keyword>
<proteinExistence type="predicted"/>
<dbReference type="SMART" id="SM00065">
    <property type="entry name" value="GAF"/>
    <property type="match status" value="1"/>
</dbReference>
<dbReference type="InterPro" id="IPR036097">
    <property type="entry name" value="HisK_dim/P_sf"/>
</dbReference>
<dbReference type="PANTHER" id="PTHR43065:SF50">
    <property type="entry name" value="HISTIDINE KINASE"/>
    <property type="match status" value="1"/>
</dbReference>
<feature type="domain" description="Histidine kinase" evidence="9">
    <location>
        <begin position="357"/>
        <end position="615"/>
    </location>
</feature>
<dbReference type="Gene3D" id="3.30.565.10">
    <property type="entry name" value="Histidine kinase-like ATPase, C-terminal domain"/>
    <property type="match status" value="1"/>
</dbReference>
<evidence type="ECO:0000259" key="10">
    <source>
        <dbReference type="PROSITE" id="PS50110"/>
    </source>
</evidence>
<name>K9W1X2_9CYAN</name>
<evidence type="ECO:0000256" key="6">
    <source>
        <dbReference type="ARBA" id="ARBA00023012"/>
    </source>
</evidence>
<organism evidence="11 12">
    <name type="scientific">Crinalium epipsammum PCC 9333</name>
    <dbReference type="NCBI Taxonomy" id="1173022"/>
    <lineage>
        <taxon>Bacteria</taxon>
        <taxon>Bacillati</taxon>
        <taxon>Cyanobacteriota</taxon>
        <taxon>Cyanophyceae</taxon>
        <taxon>Gomontiellales</taxon>
        <taxon>Gomontiellaceae</taxon>
        <taxon>Crinalium</taxon>
    </lineage>
</organism>
<dbReference type="Pfam" id="PF02518">
    <property type="entry name" value="HATPase_c"/>
    <property type="match status" value="1"/>
</dbReference>
<dbReference type="InterPro" id="IPR003661">
    <property type="entry name" value="HisK_dim/P_dom"/>
</dbReference>
<dbReference type="GO" id="GO:0000155">
    <property type="term" value="F:phosphorelay sensor kinase activity"/>
    <property type="evidence" value="ECO:0007669"/>
    <property type="project" value="InterPro"/>
</dbReference>
<dbReference type="RefSeq" id="WP_015203907.1">
    <property type="nucleotide sequence ID" value="NC_019753.1"/>
</dbReference>
<evidence type="ECO:0000313" key="11">
    <source>
        <dbReference type="EMBL" id="AFZ13799.1"/>
    </source>
</evidence>
<dbReference type="PROSITE" id="PS50110">
    <property type="entry name" value="RESPONSE_REGULATORY"/>
    <property type="match status" value="1"/>
</dbReference>
<dbReference type="AlphaFoldDB" id="K9W1X2"/>
<dbReference type="InterPro" id="IPR004358">
    <property type="entry name" value="Sig_transdc_His_kin-like_C"/>
</dbReference>
<accession>K9W1X2</accession>
<gene>
    <name evidence="11" type="ORF">Cri9333_2960</name>
</gene>
<feature type="modified residue" description="4-aspartylphosphate" evidence="7">
    <location>
        <position position="53"/>
    </location>
</feature>
<keyword evidence="8" id="KW-0175">Coiled coil</keyword>
<dbReference type="KEGG" id="cep:Cri9333_2960"/>
<feature type="coiled-coil region" evidence="8">
    <location>
        <begin position="318"/>
        <end position="348"/>
    </location>
</feature>
<dbReference type="InterPro" id="IPR029016">
    <property type="entry name" value="GAF-like_dom_sf"/>
</dbReference>
<evidence type="ECO:0000256" key="7">
    <source>
        <dbReference type="PROSITE-ProRule" id="PRU00169"/>
    </source>
</evidence>
<dbReference type="InterPro" id="IPR003594">
    <property type="entry name" value="HATPase_dom"/>
</dbReference>
<dbReference type="InterPro" id="IPR011006">
    <property type="entry name" value="CheY-like_superfamily"/>
</dbReference>
<dbReference type="STRING" id="1173022.Cri9333_2960"/>
<dbReference type="PRINTS" id="PR00344">
    <property type="entry name" value="BCTRLSENSOR"/>
</dbReference>
<evidence type="ECO:0000313" key="12">
    <source>
        <dbReference type="Proteomes" id="UP000010472"/>
    </source>
</evidence>
<evidence type="ECO:0000259" key="9">
    <source>
        <dbReference type="PROSITE" id="PS50109"/>
    </source>
</evidence>
<dbReference type="eggNOG" id="COG2203">
    <property type="taxonomic scope" value="Bacteria"/>
</dbReference>
<dbReference type="SUPFAM" id="SSF55781">
    <property type="entry name" value="GAF domain-like"/>
    <property type="match status" value="1"/>
</dbReference>
<dbReference type="HOGENOM" id="CLU_000445_114_39_3"/>
<dbReference type="EMBL" id="CP003620">
    <property type="protein sequence ID" value="AFZ13799.1"/>
    <property type="molecule type" value="Genomic_DNA"/>
</dbReference>
<dbReference type="eggNOG" id="COG0745">
    <property type="taxonomic scope" value="Bacteria"/>
</dbReference>
<dbReference type="eggNOG" id="COG4191">
    <property type="taxonomic scope" value="Bacteria"/>
</dbReference>
<dbReference type="Pfam" id="PF00072">
    <property type="entry name" value="Response_reg"/>
    <property type="match status" value="1"/>
</dbReference>
<dbReference type="SMART" id="SM00388">
    <property type="entry name" value="HisKA"/>
    <property type="match status" value="1"/>
</dbReference>